<dbReference type="Proteomes" id="UP001235760">
    <property type="component" value="Unassembled WGS sequence"/>
</dbReference>
<feature type="transmembrane region" description="Helical" evidence="1">
    <location>
        <begin position="12"/>
        <end position="31"/>
    </location>
</feature>
<protein>
    <recommendedName>
        <fullName evidence="4">Transmembrane protein</fullName>
    </recommendedName>
</protein>
<accession>A0ABT9G243</accession>
<sequence>MSQYDKRAKPRLRDFRVTILIIISGALLYAHDYWFATLNPPPNLAELDVYKFEVVSQRDLNPQLKVRLENEVMMTMEFPTLSLKPASYGGIPMKAQRDLVGKKCIAQGRALIGNSGNRHQVFSLACNNKIILTYEAALSNYTNSHRNHRNPTIWFSCTFFVAAIFMFAEWIRFHRINKGDMK</sequence>
<comment type="caution">
    <text evidence="2">The sequence shown here is derived from an EMBL/GenBank/DDBJ whole genome shotgun (WGS) entry which is preliminary data.</text>
</comment>
<feature type="transmembrane region" description="Helical" evidence="1">
    <location>
        <begin position="153"/>
        <end position="173"/>
    </location>
</feature>
<gene>
    <name evidence="2" type="ORF">Q8X39_07895</name>
</gene>
<proteinExistence type="predicted"/>
<reference evidence="2 3" key="1">
    <citation type="submission" date="2023-08" db="EMBL/GenBank/DDBJ databases">
        <authorList>
            <person name="Roldan D.M."/>
            <person name="Menes R.J."/>
        </authorList>
    </citation>
    <scope>NUCLEOTIDE SEQUENCE [LARGE SCALE GENOMIC DNA]</scope>
    <source>
        <strain evidence="2 3">CCM 2812</strain>
    </source>
</reference>
<organism evidence="2 3">
    <name type="scientific">Leptothrix discophora</name>
    <dbReference type="NCBI Taxonomy" id="89"/>
    <lineage>
        <taxon>Bacteria</taxon>
        <taxon>Pseudomonadati</taxon>
        <taxon>Pseudomonadota</taxon>
        <taxon>Betaproteobacteria</taxon>
        <taxon>Burkholderiales</taxon>
        <taxon>Sphaerotilaceae</taxon>
        <taxon>Leptothrix</taxon>
    </lineage>
</organism>
<evidence type="ECO:0008006" key="4">
    <source>
        <dbReference type="Google" id="ProtNLM"/>
    </source>
</evidence>
<keyword evidence="1" id="KW-0812">Transmembrane</keyword>
<evidence type="ECO:0000256" key="1">
    <source>
        <dbReference type="SAM" id="Phobius"/>
    </source>
</evidence>
<keyword evidence="1" id="KW-1133">Transmembrane helix</keyword>
<evidence type="ECO:0000313" key="3">
    <source>
        <dbReference type="Proteomes" id="UP001235760"/>
    </source>
</evidence>
<dbReference type="RefSeq" id="WP_305749103.1">
    <property type="nucleotide sequence ID" value="NZ_JAUZEE010000003.1"/>
</dbReference>
<keyword evidence="1" id="KW-0472">Membrane</keyword>
<keyword evidence="3" id="KW-1185">Reference proteome</keyword>
<dbReference type="EMBL" id="JAUZEE010000003">
    <property type="protein sequence ID" value="MDP4300554.1"/>
    <property type="molecule type" value="Genomic_DNA"/>
</dbReference>
<name>A0ABT9G243_LEPDI</name>
<evidence type="ECO:0000313" key="2">
    <source>
        <dbReference type="EMBL" id="MDP4300554.1"/>
    </source>
</evidence>